<dbReference type="Gene3D" id="1.10.287.1770">
    <property type="match status" value="1"/>
</dbReference>
<dbReference type="InterPro" id="IPR050860">
    <property type="entry name" value="FeoB_GTPase"/>
</dbReference>
<keyword evidence="9" id="KW-0406">Ion transport</keyword>
<feature type="transmembrane region" description="Helical" evidence="14">
    <location>
        <begin position="404"/>
        <end position="425"/>
    </location>
</feature>
<keyword evidence="3" id="KW-1003">Cell membrane</keyword>
<dbReference type="RefSeq" id="WP_411915606.1">
    <property type="nucleotide sequence ID" value="NZ_BAAFSF010000001.1"/>
</dbReference>
<dbReference type="InterPro" id="IPR011640">
    <property type="entry name" value="Fe2_transport_prot_B_C"/>
</dbReference>
<evidence type="ECO:0000313" key="17">
    <source>
        <dbReference type="Proteomes" id="UP001628220"/>
    </source>
</evidence>
<organism evidence="16 17">
    <name type="scientific">Porphyromonas miyakawae</name>
    <dbReference type="NCBI Taxonomy" id="3137470"/>
    <lineage>
        <taxon>Bacteria</taxon>
        <taxon>Pseudomonadati</taxon>
        <taxon>Bacteroidota</taxon>
        <taxon>Bacteroidia</taxon>
        <taxon>Bacteroidales</taxon>
        <taxon>Porphyromonadaceae</taxon>
        <taxon>Porphyromonas</taxon>
    </lineage>
</organism>
<dbReference type="InterPro" id="IPR038157">
    <property type="entry name" value="FeoA_core_dom"/>
</dbReference>
<evidence type="ECO:0000256" key="4">
    <source>
        <dbReference type="ARBA" id="ARBA00022496"/>
    </source>
</evidence>
<keyword evidence="6" id="KW-0547">Nucleotide-binding</keyword>
<evidence type="ECO:0000256" key="11">
    <source>
        <dbReference type="ARBA" id="ARBA00023136"/>
    </source>
</evidence>
<name>A0ABQ0E1Q6_9PORP</name>
<dbReference type="InterPro" id="IPR027417">
    <property type="entry name" value="P-loop_NTPase"/>
</dbReference>
<dbReference type="PANTHER" id="PTHR43185:SF1">
    <property type="entry name" value="FE(2+) TRANSPORTER FEOB"/>
    <property type="match status" value="1"/>
</dbReference>
<dbReference type="Gene3D" id="3.40.50.300">
    <property type="entry name" value="P-loop containing nucleotide triphosphate hydrolases"/>
    <property type="match status" value="1"/>
</dbReference>
<dbReference type="InterPro" id="IPR005225">
    <property type="entry name" value="Small_GTP-bd"/>
</dbReference>
<dbReference type="InterPro" id="IPR030389">
    <property type="entry name" value="G_FEOB_dom"/>
</dbReference>
<dbReference type="InterPro" id="IPR011642">
    <property type="entry name" value="Gate_dom"/>
</dbReference>
<feature type="transmembrane region" description="Helical" evidence="14">
    <location>
        <begin position="539"/>
        <end position="564"/>
    </location>
</feature>
<keyword evidence="7 14" id="KW-1133">Transmembrane helix</keyword>
<keyword evidence="17" id="KW-1185">Reference proteome</keyword>
<keyword evidence="2 14" id="KW-0813">Transport</keyword>
<keyword evidence="4 14" id="KW-0410">Iron transport</keyword>
<dbReference type="InterPro" id="IPR008988">
    <property type="entry name" value="Transcriptional_repressor_C"/>
</dbReference>
<keyword evidence="8 14" id="KW-0408">Iron</keyword>
<dbReference type="Proteomes" id="UP001628220">
    <property type="component" value="Unassembled WGS sequence"/>
</dbReference>
<protein>
    <recommendedName>
        <fullName evidence="12 13">Ferrous iron transport protein B</fullName>
    </recommendedName>
</protein>
<evidence type="ECO:0000313" key="16">
    <source>
        <dbReference type="EMBL" id="GAB1251643.1"/>
    </source>
</evidence>
<evidence type="ECO:0000256" key="10">
    <source>
        <dbReference type="ARBA" id="ARBA00023134"/>
    </source>
</evidence>
<dbReference type="InterPro" id="IPR007167">
    <property type="entry name" value="Fe-transptr_FeoA-like"/>
</dbReference>
<evidence type="ECO:0000256" key="6">
    <source>
        <dbReference type="ARBA" id="ARBA00022741"/>
    </source>
</evidence>
<proteinExistence type="inferred from homology"/>
<dbReference type="CDD" id="cd01879">
    <property type="entry name" value="FeoB"/>
    <property type="match status" value="1"/>
</dbReference>
<keyword evidence="11 14" id="KW-0472">Membrane</keyword>
<dbReference type="SMART" id="SM00899">
    <property type="entry name" value="FeoA"/>
    <property type="match status" value="1"/>
</dbReference>
<sequence length="832" mass="93729">MKLSELQPGQTARILRVGGSGAFRKRILEMGFLRGKEVTMLQAAPMKDPLYFRVMGYNVSMRINEAKLIQIELIEPHELESATQEENLIQSSTCEREKSELAIVDKVHKRPTIRIVLVGNPNCGKTTIFNAASGAHERVGNYSGVTVDAQKSHFRHKNYNIEIVDLPGSYSLSPYSPEELFIRRYLTDEKTRPDIVIDVVDSGNLERNLYLTMQIKEMGLRMVVALNMHDELEKSNAKLDEQQLSKLLDIPLVPTVGRTGQGLEDLFDAAVALYEKPASEDRFIRIPYGTNIEPSVKELSDSIELHLRLPIYISSRYVAVKLLERDSEIERIVQQDKKGGFILAKAKYEYEKINRLLGGEEVETVITDALYGFISGALRETYRPAQRSKRTKTDRIDHWLIHRWWGFPIFILCIALMFQATFSLGKYPQGWIESLVDWLGSTITDAMPSGPLRDLIVDGIISGVGGVIVFLPQILILYLFISFFEDTGYMARAAFIMDKVMHRMGLHGKSFIPLIMGFGCNVPAVMASRTIESPQSRLITMLITPLMSCSARLPIYLLLAGAFFPNQAGLVLFIMYALGVLLAVVIARLFRKALFKEEDIPFVMELPPYRIPTSKSLLIHMWEKSKEYLQKMGTIILAASIVIWMLSYFPRKDIMQREEVAINKIEQNQTLSETMKELQKKETTEAFRSEQQRQSYLGRIGFGIQPILAPLGFDWKVSIAIVSGIPAKEVVVSTLGVLYTGQSDDSEESTFRLSEKLKADQNGTEGSGLTPLEAISFMLFVLLYFPCVATIVAISREAGSWKWGGITIAYTCLLAWIVSFLVYQGGLLLGFV</sequence>
<dbReference type="PANTHER" id="PTHR43185">
    <property type="entry name" value="FERROUS IRON TRANSPORT PROTEIN B"/>
    <property type="match status" value="1"/>
</dbReference>
<dbReference type="Pfam" id="PF04023">
    <property type="entry name" value="FeoA"/>
    <property type="match status" value="1"/>
</dbReference>
<evidence type="ECO:0000256" key="2">
    <source>
        <dbReference type="ARBA" id="ARBA00022448"/>
    </source>
</evidence>
<feature type="transmembrane region" description="Helical" evidence="14">
    <location>
        <begin position="628"/>
        <end position="649"/>
    </location>
</feature>
<feature type="domain" description="FeoB-type G" evidence="15">
    <location>
        <begin position="112"/>
        <end position="276"/>
    </location>
</feature>
<feature type="transmembrane region" description="Helical" evidence="14">
    <location>
        <begin position="570"/>
        <end position="590"/>
    </location>
</feature>
<reference evidence="16 17" key="1">
    <citation type="journal article" date="2025" name="Int. J. Syst. Evol. Microbiol.">
        <title>Desulfovibrio falkowii sp. nov., Porphyromonas miyakawae sp. nov., Mediterraneibacter flintii sp. nov. and Owariibacterium komagatae gen. nov., sp. nov., isolated from human faeces.</title>
        <authorList>
            <person name="Hamaguchi T."/>
            <person name="Ohara M."/>
            <person name="Hisatomi A."/>
            <person name="Sekiguchi K."/>
            <person name="Takeda J.I."/>
            <person name="Ueyama J."/>
            <person name="Ito M."/>
            <person name="Nishiwaki H."/>
            <person name="Ogi T."/>
            <person name="Hirayama M."/>
            <person name="Ohkuma M."/>
            <person name="Sakamoto M."/>
            <person name="Ohno K."/>
        </authorList>
    </citation>
    <scope>NUCLEOTIDE SEQUENCE [LARGE SCALE GENOMIC DNA]</scope>
    <source>
        <strain evidence="16 17">13CB11C</strain>
    </source>
</reference>
<feature type="transmembrane region" description="Helical" evidence="14">
    <location>
        <begin position="774"/>
        <end position="794"/>
    </location>
</feature>
<evidence type="ECO:0000256" key="7">
    <source>
        <dbReference type="ARBA" id="ARBA00022989"/>
    </source>
</evidence>
<gene>
    <name evidence="16" type="primary">feoB</name>
    <name evidence="16" type="ORF">Tsumi_07470</name>
</gene>
<dbReference type="Pfam" id="PF17910">
    <property type="entry name" value="FeoB_Cyto"/>
    <property type="match status" value="1"/>
</dbReference>
<comment type="subcellular location">
    <subcellularLocation>
        <location evidence="14">Cell inner membrane</location>
        <topology evidence="14">Multi-pass membrane protein</topology>
    </subcellularLocation>
    <subcellularLocation>
        <location evidence="1">Cell membrane</location>
        <topology evidence="1">Multi-pass membrane protein</topology>
    </subcellularLocation>
</comment>
<comment type="function">
    <text evidence="14">Probable transporter of a GTP-driven Fe(2+) uptake system.</text>
</comment>
<dbReference type="Pfam" id="PF07670">
    <property type="entry name" value="Gate"/>
    <property type="match status" value="2"/>
</dbReference>
<feature type="transmembrane region" description="Helical" evidence="14">
    <location>
        <begin position="806"/>
        <end position="831"/>
    </location>
</feature>
<dbReference type="Pfam" id="PF02421">
    <property type="entry name" value="FeoB_N"/>
    <property type="match status" value="1"/>
</dbReference>
<evidence type="ECO:0000256" key="1">
    <source>
        <dbReference type="ARBA" id="ARBA00004651"/>
    </source>
</evidence>
<dbReference type="Gene3D" id="2.30.30.90">
    <property type="match status" value="1"/>
</dbReference>
<dbReference type="SUPFAM" id="SSF50037">
    <property type="entry name" value="C-terminal domain of transcriptional repressors"/>
    <property type="match status" value="1"/>
</dbReference>
<keyword evidence="5 14" id="KW-0812">Transmembrane</keyword>
<evidence type="ECO:0000256" key="9">
    <source>
        <dbReference type="ARBA" id="ARBA00023065"/>
    </source>
</evidence>
<dbReference type="EMBL" id="BAAFSF010000001">
    <property type="protein sequence ID" value="GAB1251643.1"/>
    <property type="molecule type" value="Genomic_DNA"/>
</dbReference>
<evidence type="ECO:0000256" key="3">
    <source>
        <dbReference type="ARBA" id="ARBA00022475"/>
    </source>
</evidence>
<dbReference type="NCBIfam" id="TIGR00231">
    <property type="entry name" value="small_GTP"/>
    <property type="match status" value="1"/>
</dbReference>
<comment type="similarity">
    <text evidence="14">Belongs to the TRAFAC class TrmE-Era-EngA-EngB-Septin-like GTPase superfamily. FeoB GTPase (TC 9.A.8) family.</text>
</comment>
<evidence type="ECO:0000259" key="15">
    <source>
        <dbReference type="PROSITE" id="PS51711"/>
    </source>
</evidence>
<dbReference type="NCBIfam" id="TIGR00437">
    <property type="entry name" value="feoB"/>
    <property type="match status" value="1"/>
</dbReference>
<comment type="caution">
    <text evidence="16">The sequence shown here is derived from an EMBL/GenBank/DDBJ whole genome shotgun (WGS) entry which is preliminary data.</text>
</comment>
<feature type="transmembrane region" description="Helical" evidence="14">
    <location>
        <begin position="455"/>
        <end position="481"/>
    </location>
</feature>
<evidence type="ECO:0000256" key="12">
    <source>
        <dbReference type="ARBA" id="ARBA00031200"/>
    </source>
</evidence>
<evidence type="ECO:0000256" key="14">
    <source>
        <dbReference type="RuleBase" id="RU362098"/>
    </source>
</evidence>
<dbReference type="InterPro" id="IPR041069">
    <property type="entry name" value="FeoB_Cyto"/>
</dbReference>
<dbReference type="PROSITE" id="PS51711">
    <property type="entry name" value="G_FEOB"/>
    <property type="match status" value="1"/>
</dbReference>
<accession>A0ABQ0E1Q6</accession>
<dbReference type="Pfam" id="PF07664">
    <property type="entry name" value="FeoB_C"/>
    <property type="match status" value="1"/>
</dbReference>
<evidence type="ECO:0000256" key="13">
    <source>
        <dbReference type="NCBIfam" id="TIGR00437"/>
    </source>
</evidence>
<keyword evidence="10 14" id="KW-0342">GTP-binding</keyword>
<dbReference type="InterPro" id="IPR003373">
    <property type="entry name" value="Fe2_transport_prot-B"/>
</dbReference>
<dbReference type="SUPFAM" id="SSF52540">
    <property type="entry name" value="P-loop containing nucleoside triphosphate hydrolases"/>
    <property type="match status" value="1"/>
</dbReference>
<feature type="transmembrane region" description="Helical" evidence="14">
    <location>
        <begin position="510"/>
        <end position="527"/>
    </location>
</feature>
<evidence type="ECO:0000256" key="5">
    <source>
        <dbReference type="ARBA" id="ARBA00022692"/>
    </source>
</evidence>
<evidence type="ECO:0000256" key="8">
    <source>
        <dbReference type="ARBA" id="ARBA00023004"/>
    </source>
</evidence>